<evidence type="ECO:0000313" key="2">
    <source>
        <dbReference type="EMBL" id="PCJ01281.1"/>
    </source>
</evidence>
<proteinExistence type="predicted"/>
<accession>A0A2A4Z2Z6</accession>
<name>A0A2A4Z2Z6_9PROT</name>
<sequence>MPVFTLTGASGGGKSTIIAALKNRGFNTQPEIGRALVREQIKQNGTALPWQDMLAFRTLLFNRSVELFDKLQNERGVYFFDRSFIDAIASYRTTDEVVPPRYLATAKKRQFANPILTCTPWSEIYKQDAERKHDFEYALADYHANIATYKDFGYDLVEIPQLPVEQRVDFILSIQVIKQALTDTQ</sequence>
<protein>
    <recommendedName>
        <fullName evidence="1">NadR/Ttd14 AAA domain-containing protein</fullName>
    </recommendedName>
</protein>
<dbReference type="AlphaFoldDB" id="A0A2A4Z2Z6"/>
<dbReference type="InterPro" id="IPR038727">
    <property type="entry name" value="NadR/Ttd14_AAA_dom"/>
</dbReference>
<reference key="1">
    <citation type="submission" date="2017-08" db="EMBL/GenBank/DDBJ databases">
        <title>A dynamic microbial community with high functional redundancy inhabits the cold, oxic subseafloor aquifer.</title>
        <authorList>
            <person name="Tully B.J."/>
            <person name="Wheat C.G."/>
            <person name="Glazer B.T."/>
            <person name="Huber J.A."/>
        </authorList>
    </citation>
    <scope>NUCLEOTIDE SEQUENCE [LARGE SCALE GENOMIC DNA]</scope>
</reference>
<evidence type="ECO:0000259" key="1">
    <source>
        <dbReference type="Pfam" id="PF13521"/>
    </source>
</evidence>
<dbReference type="SUPFAM" id="SSF52540">
    <property type="entry name" value="P-loop containing nucleoside triphosphate hydrolases"/>
    <property type="match status" value="1"/>
</dbReference>
<dbReference type="Gene3D" id="3.40.50.300">
    <property type="entry name" value="P-loop containing nucleotide triphosphate hydrolases"/>
    <property type="match status" value="1"/>
</dbReference>
<dbReference type="InterPro" id="IPR027417">
    <property type="entry name" value="P-loop_NTPase"/>
</dbReference>
<comment type="caution">
    <text evidence="2">The sequence shown here is derived from an EMBL/GenBank/DDBJ whole genome shotgun (WGS) entry which is preliminary data.</text>
</comment>
<dbReference type="Pfam" id="PF13521">
    <property type="entry name" value="AAA_28"/>
    <property type="match status" value="1"/>
</dbReference>
<feature type="domain" description="NadR/Ttd14 AAA" evidence="1">
    <location>
        <begin position="5"/>
        <end position="167"/>
    </location>
</feature>
<dbReference type="EMBL" id="NVUS01000008">
    <property type="protein sequence ID" value="PCJ01281.1"/>
    <property type="molecule type" value="Genomic_DNA"/>
</dbReference>
<organism evidence="2">
    <name type="scientific">OCS116 cluster bacterium</name>
    <dbReference type="NCBI Taxonomy" id="2030921"/>
    <lineage>
        <taxon>Bacteria</taxon>
        <taxon>Pseudomonadati</taxon>
        <taxon>Pseudomonadota</taxon>
        <taxon>Alphaproteobacteria</taxon>
        <taxon>OCS116 cluster</taxon>
    </lineage>
</organism>
<reference evidence="2" key="2">
    <citation type="journal article" date="2018" name="ISME J.">
        <title>A dynamic microbial community with high functional redundancy inhabits the cold, oxic subseafloor aquifer.</title>
        <authorList>
            <person name="Tully B.J."/>
            <person name="Wheat C.G."/>
            <person name="Glazer B.T."/>
            <person name="Huber J.A."/>
        </authorList>
    </citation>
    <scope>NUCLEOTIDE SEQUENCE</scope>
    <source>
        <strain evidence="2">NORP83</strain>
    </source>
</reference>
<gene>
    <name evidence="2" type="ORF">COB13_07955</name>
</gene>